<dbReference type="KEGG" id="snh:120033234"/>
<dbReference type="InterPro" id="IPR008166">
    <property type="entry name" value="Glyco_transf_92"/>
</dbReference>
<comment type="subcellular location">
    <subcellularLocation>
        <location evidence="1">Membrane</location>
        <topology evidence="1">Single-pass membrane protein</topology>
    </subcellularLocation>
</comment>
<dbReference type="PANTHER" id="PTHR21461">
    <property type="entry name" value="GLYCOSYLTRANSFERASE FAMILY 92 PROTEIN"/>
    <property type="match status" value="1"/>
</dbReference>
<feature type="region of interest" description="Disordered" evidence="9">
    <location>
        <begin position="1"/>
        <end position="78"/>
    </location>
</feature>
<name>A0A8U0Q253_SALNM</name>
<dbReference type="GO" id="GO:0016020">
    <property type="term" value="C:membrane"/>
    <property type="evidence" value="ECO:0007669"/>
    <property type="project" value="UniProtKB-SubCell"/>
</dbReference>
<protein>
    <recommendedName>
        <fullName evidence="8">Glycosyltransferase family 92 protein</fullName>
        <ecNumber evidence="8">2.4.1.-</ecNumber>
    </recommendedName>
</protein>
<dbReference type="Pfam" id="PF01697">
    <property type="entry name" value="Glyco_transf_92"/>
    <property type="match status" value="1"/>
</dbReference>
<evidence type="ECO:0000256" key="9">
    <source>
        <dbReference type="SAM" id="MobiDB-lite"/>
    </source>
</evidence>
<evidence type="ECO:0000256" key="2">
    <source>
        <dbReference type="ARBA" id="ARBA00007647"/>
    </source>
</evidence>
<dbReference type="GO" id="GO:0005737">
    <property type="term" value="C:cytoplasm"/>
    <property type="evidence" value="ECO:0007669"/>
    <property type="project" value="TreeGrafter"/>
</dbReference>
<proteinExistence type="inferred from homology"/>
<organism evidence="10 11">
    <name type="scientific">Salvelinus namaycush</name>
    <name type="common">Lake trout</name>
    <name type="synonym">Salmo namaycush</name>
    <dbReference type="NCBI Taxonomy" id="8040"/>
    <lineage>
        <taxon>Eukaryota</taxon>
        <taxon>Metazoa</taxon>
        <taxon>Chordata</taxon>
        <taxon>Craniata</taxon>
        <taxon>Vertebrata</taxon>
        <taxon>Euteleostomi</taxon>
        <taxon>Actinopterygii</taxon>
        <taxon>Neopterygii</taxon>
        <taxon>Teleostei</taxon>
        <taxon>Protacanthopterygii</taxon>
        <taxon>Salmoniformes</taxon>
        <taxon>Salmonidae</taxon>
        <taxon>Salmoninae</taxon>
        <taxon>Salvelinus</taxon>
    </lineage>
</organism>
<dbReference type="GO" id="GO:0016757">
    <property type="term" value="F:glycosyltransferase activity"/>
    <property type="evidence" value="ECO:0007669"/>
    <property type="project" value="UniProtKB-UniRule"/>
</dbReference>
<dbReference type="GeneID" id="120033234"/>
<accession>A0A8U0Q253</accession>
<evidence type="ECO:0000313" key="10">
    <source>
        <dbReference type="Proteomes" id="UP000808372"/>
    </source>
</evidence>
<keyword evidence="10" id="KW-1185">Reference proteome</keyword>
<feature type="compositionally biased region" description="Basic and acidic residues" evidence="9">
    <location>
        <begin position="38"/>
        <end position="60"/>
    </location>
</feature>
<feature type="compositionally biased region" description="Basic and acidic residues" evidence="9">
    <location>
        <begin position="1"/>
        <end position="11"/>
    </location>
</feature>
<keyword evidence="3 8" id="KW-0328">Glycosyltransferase</keyword>
<evidence type="ECO:0000256" key="8">
    <source>
        <dbReference type="RuleBase" id="RU366017"/>
    </source>
</evidence>
<dbReference type="Proteomes" id="UP000808372">
    <property type="component" value="Chromosome 40"/>
</dbReference>
<evidence type="ECO:0000256" key="6">
    <source>
        <dbReference type="ARBA" id="ARBA00022989"/>
    </source>
</evidence>
<sequence length="475" mass="55471">MTTKIQDDNQDAKMMTKIQDDKDDGQGAKMTTKMTTKIQDDDHDAKMTSKIQDDDQDAKVTTRMPRSQPGNHQHLYPHHISDQSITPVNDTKHFMVGAYKEHRVKGSSVRIISIFRRDSVQPLYCVFYCGTHWANGMKAEVQMHSDHFGFRFVTTDVLCPNLPDCNPSHVTLATQADAKLAQKQTFLRIQNLVKREEEEFQFNFTVCWSNLFGDYNNVLQVTQTLEMYKLLGVQHVVVYNTSCGSELDRLLQIYTHDGFVEVVPWPIDKYMNPSRGWQPSEHGGDIHYYGQLTTLNDCVYRHMYQSRYVLLNDIDEIIAPYQHQTLPQMMDVLQRQNQKAEVFLIENHIFPKSQFEPSGRFKRPRWQDVPGINIMEHIYREEPDYRISHPSKMIVRPRAVEQTSVHSVLRNFGQTVKVLPNMCRIIHVRVPLRRGLTKEELHEDKRVWDYERQLVPNVDKALEQAGLLIEGRRKE</sequence>
<dbReference type="AlphaFoldDB" id="A0A8U0Q253"/>
<keyword evidence="7" id="KW-0472">Membrane</keyword>
<evidence type="ECO:0000256" key="5">
    <source>
        <dbReference type="ARBA" id="ARBA00022692"/>
    </source>
</evidence>
<keyword evidence="6" id="KW-1133">Transmembrane helix</keyword>
<keyword evidence="5" id="KW-0812">Transmembrane</keyword>
<keyword evidence="4 8" id="KW-0808">Transferase</keyword>
<dbReference type="EC" id="2.4.1.-" evidence="8"/>
<dbReference type="PANTHER" id="PTHR21461:SF45">
    <property type="entry name" value="GLYCOSYLTRANSFERASE FAMILY 92 PROTEIN"/>
    <property type="match status" value="1"/>
</dbReference>
<evidence type="ECO:0000256" key="1">
    <source>
        <dbReference type="ARBA" id="ARBA00004167"/>
    </source>
</evidence>
<evidence type="ECO:0000256" key="4">
    <source>
        <dbReference type="ARBA" id="ARBA00022679"/>
    </source>
</evidence>
<gene>
    <name evidence="11" type="primary">LOC120033234</name>
</gene>
<evidence type="ECO:0000256" key="3">
    <source>
        <dbReference type="ARBA" id="ARBA00022676"/>
    </source>
</evidence>
<evidence type="ECO:0000313" key="11">
    <source>
        <dbReference type="RefSeq" id="XP_038835442.1"/>
    </source>
</evidence>
<evidence type="ECO:0000256" key="7">
    <source>
        <dbReference type="ARBA" id="ARBA00023136"/>
    </source>
</evidence>
<dbReference type="RefSeq" id="XP_038835442.1">
    <property type="nucleotide sequence ID" value="XM_038979514.1"/>
</dbReference>
<reference evidence="11" key="1">
    <citation type="submission" date="2025-08" db="UniProtKB">
        <authorList>
            <consortium name="RefSeq"/>
        </authorList>
    </citation>
    <scope>IDENTIFICATION</scope>
    <source>
        <tissue evidence="11">White muscle</tissue>
    </source>
</reference>
<comment type="similarity">
    <text evidence="2 8">Belongs to the glycosyltransferase 92 family.</text>
</comment>